<evidence type="ECO:0000313" key="2">
    <source>
        <dbReference type="EMBL" id="ROL46770.1"/>
    </source>
</evidence>
<dbReference type="AlphaFoldDB" id="A0A3N0YLK1"/>
<feature type="compositionally biased region" description="Basic and acidic residues" evidence="1">
    <location>
        <begin position="233"/>
        <end position="249"/>
    </location>
</feature>
<sequence length="274" mass="29990">MDSSTTAPADSGKLPNSSSKSRFQFLHRFFGKIRSFCLPSKYLSSKQKNSNTKTEASPSAAVDRSSEEHREADLLAATQETEPITFVEKIKLSPSFDGSFTSIDTSSDEETQETKPFADVLLLILIEIMDSLGSEPHGDTQTSAPLWVSDLLRQKAATEQDSETQGDDADQAPLGILGWRMILGAEDTLRHSQKTGEHGGSRRHTGDSAADWDGDECQLCVISTLAENEEDHDDRPPEPHNLEARAGEDVRDNLAAAVSAPNIRVPALHEHDYL</sequence>
<evidence type="ECO:0000256" key="1">
    <source>
        <dbReference type="SAM" id="MobiDB-lite"/>
    </source>
</evidence>
<gene>
    <name evidence="2" type="ORF">DPX16_12663</name>
</gene>
<feature type="region of interest" description="Disordered" evidence="1">
    <location>
        <begin position="227"/>
        <end position="249"/>
    </location>
</feature>
<accession>A0A3N0YLK1</accession>
<feature type="compositionally biased region" description="Polar residues" evidence="1">
    <location>
        <begin position="44"/>
        <end position="57"/>
    </location>
</feature>
<name>A0A3N0YLK1_ANAGA</name>
<protein>
    <submittedName>
        <fullName evidence="2">Uncharacterized protein</fullName>
    </submittedName>
</protein>
<proteinExistence type="predicted"/>
<organism evidence="2 3">
    <name type="scientific">Anabarilius grahami</name>
    <name type="common">Kanglang fish</name>
    <name type="synonym">Barilius grahami</name>
    <dbReference type="NCBI Taxonomy" id="495550"/>
    <lineage>
        <taxon>Eukaryota</taxon>
        <taxon>Metazoa</taxon>
        <taxon>Chordata</taxon>
        <taxon>Craniata</taxon>
        <taxon>Vertebrata</taxon>
        <taxon>Euteleostomi</taxon>
        <taxon>Actinopterygii</taxon>
        <taxon>Neopterygii</taxon>
        <taxon>Teleostei</taxon>
        <taxon>Ostariophysi</taxon>
        <taxon>Cypriniformes</taxon>
        <taxon>Xenocyprididae</taxon>
        <taxon>Xenocypridinae</taxon>
        <taxon>Xenocypridinae incertae sedis</taxon>
        <taxon>Anabarilius</taxon>
    </lineage>
</organism>
<reference evidence="2 3" key="1">
    <citation type="submission" date="2018-10" db="EMBL/GenBank/DDBJ databases">
        <title>Genome assembly for a Yunnan-Guizhou Plateau 3E fish, Anabarilius grahami (Regan), and its evolutionary and genetic applications.</title>
        <authorList>
            <person name="Jiang W."/>
        </authorList>
    </citation>
    <scope>NUCLEOTIDE SEQUENCE [LARGE SCALE GENOMIC DNA]</scope>
    <source>
        <strain evidence="2">AG-KIZ</strain>
        <tissue evidence="2">Muscle</tissue>
    </source>
</reference>
<dbReference type="Proteomes" id="UP000281406">
    <property type="component" value="Unassembled WGS sequence"/>
</dbReference>
<evidence type="ECO:0000313" key="3">
    <source>
        <dbReference type="Proteomes" id="UP000281406"/>
    </source>
</evidence>
<feature type="compositionally biased region" description="Basic and acidic residues" evidence="1">
    <location>
        <begin position="64"/>
        <end position="73"/>
    </location>
</feature>
<dbReference type="EMBL" id="RJVU01037189">
    <property type="protein sequence ID" value="ROL46770.1"/>
    <property type="molecule type" value="Genomic_DNA"/>
</dbReference>
<comment type="caution">
    <text evidence="2">The sequence shown here is derived from an EMBL/GenBank/DDBJ whole genome shotgun (WGS) entry which is preliminary data.</text>
</comment>
<keyword evidence="3" id="KW-1185">Reference proteome</keyword>
<feature type="region of interest" description="Disordered" evidence="1">
    <location>
        <begin position="44"/>
        <end position="77"/>
    </location>
</feature>